<feature type="compositionally biased region" description="Low complexity" evidence="1">
    <location>
        <begin position="343"/>
        <end position="354"/>
    </location>
</feature>
<name>A0A5C2SCH3_9APHY</name>
<dbReference type="Gene3D" id="1.10.10.60">
    <property type="entry name" value="Homeodomain-like"/>
    <property type="match status" value="1"/>
</dbReference>
<feature type="compositionally biased region" description="Polar residues" evidence="1">
    <location>
        <begin position="237"/>
        <end position="249"/>
    </location>
</feature>
<feature type="region of interest" description="Disordered" evidence="1">
    <location>
        <begin position="335"/>
        <end position="401"/>
    </location>
</feature>
<feature type="compositionally biased region" description="Polar residues" evidence="1">
    <location>
        <begin position="175"/>
        <end position="185"/>
    </location>
</feature>
<dbReference type="PANTHER" id="PTHR13992">
    <property type="entry name" value="NUCLEAR RECEPTOR CO-REPRESSOR RELATED NCOR"/>
    <property type="match status" value="1"/>
</dbReference>
<dbReference type="Gene3D" id="1.20.58.1880">
    <property type="match status" value="1"/>
</dbReference>
<dbReference type="InterPro" id="IPR017884">
    <property type="entry name" value="SANT_dom"/>
</dbReference>
<gene>
    <name evidence="3" type="ORF">L227DRAFT_70098</name>
</gene>
<feature type="domain" description="SANT" evidence="2">
    <location>
        <begin position="1159"/>
        <end position="1210"/>
    </location>
</feature>
<dbReference type="CDD" id="cd00167">
    <property type="entry name" value="SANT"/>
    <property type="match status" value="2"/>
</dbReference>
<evidence type="ECO:0000259" key="2">
    <source>
        <dbReference type="PROSITE" id="PS51293"/>
    </source>
</evidence>
<feature type="compositionally biased region" description="Basic and acidic residues" evidence="1">
    <location>
        <begin position="193"/>
        <end position="202"/>
    </location>
</feature>
<dbReference type="SUPFAM" id="SSF46689">
    <property type="entry name" value="Homeodomain-like"/>
    <property type="match status" value="2"/>
</dbReference>
<feature type="compositionally biased region" description="Polar residues" evidence="1">
    <location>
        <begin position="1223"/>
        <end position="1252"/>
    </location>
</feature>
<dbReference type="STRING" id="1328759.A0A5C2SCH3"/>
<dbReference type="Proteomes" id="UP000313359">
    <property type="component" value="Unassembled WGS sequence"/>
</dbReference>
<dbReference type="SMART" id="SM00717">
    <property type="entry name" value="SANT"/>
    <property type="match status" value="2"/>
</dbReference>
<feature type="compositionally biased region" description="Pro residues" evidence="1">
    <location>
        <begin position="45"/>
        <end position="54"/>
    </location>
</feature>
<dbReference type="InterPro" id="IPR009057">
    <property type="entry name" value="Homeodomain-like_sf"/>
</dbReference>
<feature type="region of interest" description="Disordered" evidence="1">
    <location>
        <begin position="1016"/>
        <end position="1164"/>
    </location>
</feature>
<feature type="compositionally biased region" description="Basic and acidic residues" evidence="1">
    <location>
        <begin position="510"/>
        <end position="522"/>
    </location>
</feature>
<reference evidence="3" key="1">
    <citation type="journal article" date="2018" name="Genome Biol. Evol.">
        <title>Genomics and development of Lentinus tigrinus, a white-rot wood-decaying mushroom with dimorphic fruiting bodies.</title>
        <authorList>
            <person name="Wu B."/>
            <person name="Xu Z."/>
            <person name="Knudson A."/>
            <person name="Carlson A."/>
            <person name="Chen N."/>
            <person name="Kovaka S."/>
            <person name="LaButti K."/>
            <person name="Lipzen A."/>
            <person name="Pennachio C."/>
            <person name="Riley R."/>
            <person name="Schakwitz W."/>
            <person name="Umezawa K."/>
            <person name="Ohm R.A."/>
            <person name="Grigoriev I.V."/>
            <person name="Nagy L.G."/>
            <person name="Gibbons J."/>
            <person name="Hibbett D."/>
        </authorList>
    </citation>
    <scope>NUCLEOTIDE SEQUENCE [LARGE SCALE GENOMIC DNA]</scope>
    <source>
        <strain evidence="3">ALCF2SS1-6</strain>
    </source>
</reference>
<feature type="domain" description="SANT" evidence="2">
    <location>
        <begin position="935"/>
        <end position="986"/>
    </location>
</feature>
<feature type="compositionally biased region" description="Basic and acidic residues" evidence="1">
    <location>
        <begin position="259"/>
        <end position="273"/>
    </location>
</feature>
<dbReference type="Pfam" id="PF00249">
    <property type="entry name" value="Myb_DNA-binding"/>
    <property type="match status" value="2"/>
</dbReference>
<feature type="compositionally biased region" description="Basic and acidic residues" evidence="1">
    <location>
        <begin position="683"/>
        <end position="694"/>
    </location>
</feature>
<feature type="compositionally biased region" description="Basic and acidic residues" evidence="1">
    <location>
        <begin position="221"/>
        <end position="236"/>
    </location>
</feature>
<feature type="compositionally biased region" description="Basic and acidic residues" evidence="1">
    <location>
        <begin position="149"/>
        <end position="159"/>
    </location>
</feature>
<evidence type="ECO:0000313" key="3">
    <source>
        <dbReference type="EMBL" id="RPD61473.1"/>
    </source>
</evidence>
<feature type="compositionally biased region" description="Low complexity" evidence="1">
    <location>
        <begin position="610"/>
        <end position="634"/>
    </location>
</feature>
<dbReference type="OrthoDB" id="10258692at2759"/>
<organism evidence="3 4">
    <name type="scientific">Lentinus tigrinus ALCF2SS1-6</name>
    <dbReference type="NCBI Taxonomy" id="1328759"/>
    <lineage>
        <taxon>Eukaryota</taxon>
        <taxon>Fungi</taxon>
        <taxon>Dikarya</taxon>
        <taxon>Basidiomycota</taxon>
        <taxon>Agaricomycotina</taxon>
        <taxon>Agaricomycetes</taxon>
        <taxon>Polyporales</taxon>
        <taxon>Polyporaceae</taxon>
        <taxon>Lentinus</taxon>
    </lineage>
</organism>
<dbReference type="GO" id="GO:0006357">
    <property type="term" value="P:regulation of transcription by RNA polymerase II"/>
    <property type="evidence" value="ECO:0007669"/>
    <property type="project" value="TreeGrafter"/>
</dbReference>
<feature type="compositionally biased region" description="Polar residues" evidence="1">
    <location>
        <begin position="370"/>
        <end position="393"/>
    </location>
</feature>
<feature type="compositionally biased region" description="Low complexity" evidence="1">
    <location>
        <begin position="592"/>
        <end position="602"/>
    </location>
</feature>
<evidence type="ECO:0000256" key="1">
    <source>
        <dbReference type="SAM" id="MobiDB-lite"/>
    </source>
</evidence>
<dbReference type="PANTHER" id="PTHR13992:SF39">
    <property type="entry name" value="SMRTER, ISOFORM G"/>
    <property type="match status" value="1"/>
</dbReference>
<feature type="region of interest" description="Disordered" evidence="1">
    <location>
        <begin position="1"/>
        <end position="309"/>
    </location>
</feature>
<dbReference type="GO" id="GO:0034967">
    <property type="term" value="C:Set3 complex"/>
    <property type="evidence" value="ECO:0007669"/>
    <property type="project" value="TreeGrafter"/>
</dbReference>
<proteinExistence type="predicted"/>
<dbReference type="InterPro" id="IPR051571">
    <property type="entry name" value="N-CoR_corepressor"/>
</dbReference>
<keyword evidence="4" id="KW-1185">Reference proteome</keyword>
<dbReference type="PROSITE" id="PS51293">
    <property type="entry name" value="SANT"/>
    <property type="match status" value="2"/>
</dbReference>
<dbReference type="InterPro" id="IPR001005">
    <property type="entry name" value="SANT/Myb"/>
</dbReference>
<feature type="compositionally biased region" description="Low complexity" evidence="1">
    <location>
        <begin position="458"/>
        <end position="473"/>
    </location>
</feature>
<dbReference type="EMBL" id="ML122262">
    <property type="protein sequence ID" value="RPD61473.1"/>
    <property type="molecule type" value="Genomic_DNA"/>
</dbReference>
<protein>
    <recommendedName>
        <fullName evidence="2">SANT domain-containing protein</fullName>
    </recommendedName>
</protein>
<accession>A0A5C2SCH3</accession>
<feature type="region of interest" description="Disordered" evidence="1">
    <location>
        <begin position="420"/>
        <end position="694"/>
    </location>
</feature>
<feature type="region of interest" description="Disordered" evidence="1">
    <location>
        <begin position="1217"/>
        <end position="1307"/>
    </location>
</feature>
<feature type="region of interest" description="Disordered" evidence="1">
    <location>
        <begin position="1397"/>
        <end position="1419"/>
    </location>
</feature>
<sequence>MLNKGAQRRASGNMPLPFDRQQPFIDHATPGPSAPYTYYDRYGPEEPPPPPAPAPAFREGYSNDYDPAFWRPEPEFIPEATQSPDRFRPPQPDTWQGPPAWKGPGSGPWPSRKKGRGGGFKHPPRKAPSNVPPPETASTRMFEPSDNWKQTHGELDRARPYSPSQPAERFGLYSPPSTGNRNSFPPTNPPRPDSYRPPHNDTEQWAPDESDPYSFPVRTTTPDRMDRPFRDGEERSVTSVSPRSTQTFSPAYGSLPLAPKRESPELPHLEAMPRKQGLPVRAPGPKVPSRASSLSSSGGGSANLLPHMQAQVQQRAIPVKAQPLPQSRVVLSPTVQARAQVGPSPSQVAPAAAPKLTSTSFGEQSKADIATSSAATQQKPAQSSNVNGRTSAAQRRFHNAPSFVPSTLAIDAALMYPARGDSSKAAETPQELEDKTKEDDTTSDMDVSRPPTPAKAPSGDADSIKSSRSSSEDPNGMVKTADEHDESDMDMSPPASPTMKPVFASPVVTKTDKGSSTDKIDLGRPSLAIDTSVSSMQLPHEIPRLSSSASPVPTTPERAAAETGDDSDMDMSSPTSEAAPDLPRVLRASSQKPASTAVSKPPSAVPPAVTPQSEMILTTDSSTPAPTSSSLDASLVQPPEADASQPAGGAADSTVQAPSLPTPATPARLPVESGELSPPVSEETLREETDVAEKDHDAMQVEKETFAPPPQTVPMAVDEPALEKALAEIPLSDALRMVVKLRFRHDPVTQEARVEPVLFSNRQLTGPESEATPTPAPEAVVQEVTEKEQKRGSDGIYDGTKHSLRRRFAQHQAALAEKVERLRKEYLALHEKWMVHCAKLDEIARASALEEAAATACRTTRRTAAMGDAVRSDLEMEQILASLGNEELTDANHLSAKNAATIPDMVSVTKGRVDFMYDDTNNRVEDPHEFYKLETGFDDWTEEEKAILLEKYAIYPKQFGIIAAFIPNKTPAQCVTYYYLHKNTTIDFRKVIAQYNTIGKRRRNRGKQKGNALLADILKHDDEVGRSSTPTSGRRKRGGGHSSTPVPPSSSTDSVDQPKRTGSRRGTAQNTPDATPDPEPTATKRPRRRANPSAKAAAAMEQENGEDVPEDARPAKRTRKTRKSKAEIDDEMEEAASAPMEPKTTEPSETPVVRKKVPGSGSSWSAEDQALFLKLLAQYGDDFKRIASSMPNKTTVQVSAFYRANLTEMELAKVAALAPKRSPTPQENQTTRQQTVIPGTGIMTPTSKTSTPGVDAPSAVSRSRSSGRMSPPPTPSGTQSSETDKRPTSAAQRDSKPTPPPRPLQYQGGLAAAFAGPSRGPLSEAMARPPQAMPRVAPPLTITFPSALAYSNLSPSNFTDAQRRTRIAALHPGSASTPAAGTPPSVMEFSEFAPPTWQVPAAPQTGQSQVPGGPGLPATLETTEDLVRYLEHRTRLTAQNSDSDFM</sequence>
<evidence type="ECO:0000313" key="4">
    <source>
        <dbReference type="Proteomes" id="UP000313359"/>
    </source>
</evidence>
<feature type="compositionally biased region" description="Low complexity" evidence="1">
    <location>
        <begin position="1257"/>
        <end position="1269"/>
    </location>
</feature>